<evidence type="ECO:0000313" key="3">
    <source>
        <dbReference type="Proteomes" id="UP000244527"/>
    </source>
</evidence>
<protein>
    <recommendedName>
        <fullName evidence="1">Thoeris protein ThsB TIR-like domain-containing protein</fullName>
    </recommendedName>
</protein>
<proteinExistence type="predicted"/>
<dbReference type="InterPro" id="IPR015032">
    <property type="entry name" value="ThsB__TIR-like_domain"/>
</dbReference>
<dbReference type="AlphaFoldDB" id="A0A2S1LGQ0"/>
<dbReference type="OrthoDB" id="9811746at2"/>
<dbReference type="Gene3D" id="3.40.50.9200">
    <property type="entry name" value="Hypothetical protein MTH538"/>
    <property type="match status" value="1"/>
</dbReference>
<dbReference type="Pfam" id="PF08937">
    <property type="entry name" value="ThsB_TIR"/>
    <property type="match status" value="1"/>
</dbReference>
<keyword evidence="3" id="KW-1185">Reference proteome</keyword>
<dbReference type="EMBL" id="CP020918">
    <property type="protein sequence ID" value="AWG22889.1"/>
    <property type="molecule type" value="Genomic_DNA"/>
</dbReference>
<gene>
    <name evidence="2" type="ORF">FFWV33_15830</name>
</gene>
<reference evidence="2 3" key="1">
    <citation type="submission" date="2017-04" db="EMBL/GenBank/DDBJ databases">
        <title>Compelte genome sequence of WV33.</title>
        <authorList>
            <person name="Lee P.C."/>
        </authorList>
    </citation>
    <scope>NUCLEOTIDE SEQUENCE [LARGE SCALE GENOMIC DNA]</scope>
    <source>
        <strain evidence="2 3">WV33</strain>
    </source>
</reference>
<organism evidence="2 3">
    <name type="scientific">Flavobacterium faecale</name>
    <dbReference type="NCBI Taxonomy" id="1355330"/>
    <lineage>
        <taxon>Bacteria</taxon>
        <taxon>Pseudomonadati</taxon>
        <taxon>Bacteroidota</taxon>
        <taxon>Flavobacteriia</taxon>
        <taxon>Flavobacteriales</taxon>
        <taxon>Flavobacteriaceae</taxon>
        <taxon>Flavobacterium</taxon>
    </lineage>
</organism>
<accession>A0A2S1LGQ0</accession>
<dbReference type="KEGG" id="ffa:FFWV33_15830"/>
<dbReference type="RefSeq" id="WP_108741800.1">
    <property type="nucleotide sequence ID" value="NZ_CP020918.1"/>
</dbReference>
<evidence type="ECO:0000259" key="1">
    <source>
        <dbReference type="Pfam" id="PF08937"/>
    </source>
</evidence>
<evidence type="ECO:0000313" key="2">
    <source>
        <dbReference type="EMBL" id="AWG22889.1"/>
    </source>
</evidence>
<dbReference type="Proteomes" id="UP000244527">
    <property type="component" value="Chromosome"/>
</dbReference>
<sequence length="134" mass="15226">MAKNYKIFISHSWSYPDDLIKLRGLLEERGYFNVVFQEAGNDVPINSENASYIKKVLKAKITDSDVVLAIAGMYASYSDWIAWEVETAYLNDIPVIGVIPRGQERISATVTKYSKIDVRWNTESIVEAIRAYAK</sequence>
<feature type="domain" description="Thoeris protein ThsB TIR-like" evidence="1">
    <location>
        <begin position="8"/>
        <end position="104"/>
    </location>
</feature>
<dbReference type="SUPFAM" id="SSF52206">
    <property type="entry name" value="Hypothetical protein MTH538"/>
    <property type="match status" value="1"/>
</dbReference>
<dbReference type="InterPro" id="IPR036490">
    <property type="entry name" value="ThsB_TIR-like_sf"/>
</dbReference>
<name>A0A2S1LGQ0_9FLAO</name>